<feature type="domain" description="Lysozyme inhibitor LprI-like N-terminal" evidence="2">
    <location>
        <begin position="54"/>
        <end position="141"/>
    </location>
</feature>
<organism evidence="3 4">
    <name type="scientific">Desulfomicrobium orale DSM 12838</name>
    <dbReference type="NCBI Taxonomy" id="888061"/>
    <lineage>
        <taxon>Bacteria</taxon>
        <taxon>Pseudomonadati</taxon>
        <taxon>Thermodesulfobacteriota</taxon>
        <taxon>Desulfovibrionia</taxon>
        <taxon>Desulfovibrionales</taxon>
        <taxon>Desulfomicrobiaceae</taxon>
        <taxon>Desulfomicrobium</taxon>
    </lineage>
</organism>
<sequence length="150" mass="16949">MRVLPTVFLLLLLFSSAAFAEERHSLSEMEKKAVALMKDTFKASEEAEISMGRAGAMEVLENGLAEADLLLNAAYRETMRNLKNRDPHLAELLLKDQRAWLRFVESFCERAQSGFGEGGTMYINMGLAAKLRFFVQRIGYLRVINRNTIG</sequence>
<dbReference type="KEGG" id="doa:AXF15_00400"/>
<feature type="chain" id="PRO_5007067551" description="Lysozyme inhibitor LprI-like N-terminal domain-containing protein" evidence="1">
    <location>
        <begin position="21"/>
        <end position="150"/>
    </location>
</feature>
<keyword evidence="1" id="KW-0732">Signal</keyword>
<feature type="signal peptide" evidence="1">
    <location>
        <begin position="1"/>
        <end position="20"/>
    </location>
</feature>
<evidence type="ECO:0000256" key="1">
    <source>
        <dbReference type="SAM" id="SignalP"/>
    </source>
</evidence>
<dbReference type="AlphaFoldDB" id="A0A0X8JMY7"/>
<dbReference type="Gene3D" id="1.20.1270.180">
    <property type="match status" value="1"/>
</dbReference>
<gene>
    <name evidence="3" type="ORF">AXF15_00400</name>
</gene>
<dbReference type="InterPro" id="IPR009739">
    <property type="entry name" value="LprI-like_N"/>
</dbReference>
<evidence type="ECO:0000259" key="2">
    <source>
        <dbReference type="Pfam" id="PF07007"/>
    </source>
</evidence>
<accession>A0A0X8JMY7</accession>
<dbReference type="RefSeq" id="WP_066601708.1">
    <property type="nucleotide sequence ID" value="NZ_CP014230.1"/>
</dbReference>
<dbReference type="EMBL" id="CP014230">
    <property type="protein sequence ID" value="AMD91725.1"/>
    <property type="molecule type" value="Genomic_DNA"/>
</dbReference>
<name>A0A0X8JMY7_9BACT</name>
<dbReference type="Pfam" id="PF07007">
    <property type="entry name" value="LprI"/>
    <property type="match status" value="1"/>
</dbReference>
<evidence type="ECO:0000313" key="3">
    <source>
        <dbReference type="EMBL" id="AMD91725.1"/>
    </source>
</evidence>
<dbReference type="Proteomes" id="UP000063964">
    <property type="component" value="Chromosome"/>
</dbReference>
<evidence type="ECO:0000313" key="4">
    <source>
        <dbReference type="Proteomes" id="UP000063964"/>
    </source>
</evidence>
<keyword evidence="4" id="KW-1185">Reference proteome</keyword>
<protein>
    <recommendedName>
        <fullName evidence="2">Lysozyme inhibitor LprI-like N-terminal domain-containing protein</fullName>
    </recommendedName>
</protein>
<reference evidence="4" key="1">
    <citation type="submission" date="2016-02" db="EMBL/GenBank/DDBJ databases">
        <authorList>
            <person name="Holder M.E."/>
            <person name="Ajami N.J."/>
            <person name="Petrosino J.F."/>
        </authorList>
    </citation>
    <scope>NUCLEOTIDE SEQUENCE [LARGE SCALE GENOMIC DNA]</scope>
    <source>
        <strain evidence="4">DSM 12838</strain>
    </source>
</reference>
<proteinExistence type="predicted"/>